<dbReference type="Proteomes" id="UP001500840">
    <property type="component" value="Unassembled WGS sequence"/>
</dbReference>
<evidence type="ECO:0000313" key="4">
    <source>
        <dbReference type="Proteomes" id="UP001500840"/>
    </source>
</evidence>
<evidence type="ECO:0000256" key="1">
    <source>
        <dbReference type="ARBA" id="ARBA00007768"/>
    </source>
</evidence>
<dbReference type="SUPFAM" id="SSF110395">
    <property type="entry name" value="CutC-like"/>
    <property type="match status" value="1"/>
</dbReference>
<accession>A0ABP8M8L7</accession>
<evidence type="ECO:0000313" key="3">
    <source>
        <dbReference type="EMBL" id="GAA4444447.1"/>
    </source>
</evidence>
<sequence length="146" mass="15904">MLGALTHDGDVDVRAMKRLIQASRPLQITFHRAFDMTRDPLQALDAIIGLGADRLLTSGQRTTAEEGMQLTKQLVDRTDNRLTVMAGAGINGSNVRQILEATQVREVHASGSVPRNPALATGEVRFGDRSRVTSVQRVRELIAAMS</sequence>
<comment type="caution">
    <text evidence="3">The sequence shown here is derived from an EMBL/GenBank/DDBJ whole genome shotgun (WGS) entry which is preliminary data.</text>
</comment>
<organism evidence="3 4">
    <name type="scientific">Novipirellula rosea</name>
    <dbReference type="NCBI Taxonomy" id="1031540"/>
    <lineage>
        <taxon>Bacteria</taxon>
        <taxon>Pseudomonadati</taxon>
        <taxon>Planctomycetota</taxon>
        <taxon>Planctomycetia</taxon>
        <taxon>Pirellulales</taxon>
        <taxon>Pirellulaceae</taxon>
        <taxon>Novipirellula</taxon>
    </lineage>
</organism>
<dbReference type="PANTHER" id="PTHR12598">
    <property type="entry name" value="COPPER HOMEOSTASIS PROTEIN CUTC"/>
    <property type="match status" value="1"/>
</dbReference>
<dbReference type="PANTHER" id="PTHR12598:SF0">
    <property type="entry name" value="COPPER HOMEOSTASIS PROTEIN CUTC HOMOLOG"/>
    <property type="match status" value="1"/>
</dbReference>
<dbReference type="Pfam" id="PF03932">
    <property type="entry name" value="CutC"/>
    <property type="match status" value="1"/>
</dbReference>
<gene>
    <name evidence="3" type="ORF">GCM10023156_02800</name>
</gene>
<dbReference type="InterPro" id="IPR005627">
    <property type="entry name" value="CutC-like"/>
</dbReference>
<reference evidence="4" key="1">
    <citation type="journal article" date="2019" name="Int. J. Syst. Evol. Microbiol.">
        <title>The Global Catalogue of Microorganisms (GCM) 10K type strain sequencing project: providing services to taxonomists for standard genome sequencing and annotation.</title>
        <authorList>
            <consortium name="The Broad Institute Genomics Platform"/>
            <consortium name="The Broad Institute Genome Sequencing Center for Infectious Disease"/>
            <person name="Wu L."/>
            <person name="Ma J."/>
        </authorList>
    </citation>
    <scope>NUCLEOTIDE SEQUENCE [LARGE SCALE GENOMIC DNA]</scope>
    <source>
        <strain evidence="4">JCM 17759</strain>
    </source>
</reference>
<proteinExistence type="inferred from homology"/>
<protein>
    <recommendedName>
        <fullName evidence="2">Copper homeostasis protein cutC homolog</fullName>
    </recommendedName>
</protein>
<comment type="similarity">
    <text evidence="1">Belongs to the CutC family.</text>
</comment>
<dbReference type="InterPro" id="IPR036822">
    <property type="entry name" value="CutC-like_dom_sf"/>
</dbReference>
<name>A0ABP8M8L7_9BACT</name>
<keyword evidence="4" id="KW-1185">Reference proteome</keyword>
<dbReference type="Gene3D" id="3.20.20.380">
    <property type="entry name" value="Copper homeostasis (CutC) domain"/>
    <property type="match status" value="1"/>
</dbReference>
<dbReference type="EMBL" id="BAABGA010000006">
    <property type="protein sequence ID" value="GAA4444447.1"/>
    <property type="molecule type" value="Genomic_DNA"/>
</dbReference>
<evidence type="ECO:0000256" key="2">
    <source>
        <dbReference type="ARBA" id="ARBA00019014"/>
    </source>
</evidence>